<protein>
    <submittedName>
        <fullName evidence="1">Uncharacterized protein</fullName>
    </submittedName>
</protein>
<accession>A0A835Q7Q0</accession>
<dbReference type="AlphaFoldDB" id="A0A835Q7Q0"/>
<sequence length="75" mass="8246">MAATKDLNIAFTSATAGFNHRKDESDLQRQQQQQQVSSSLLRFRSAPSSLLAEACEDFLPGGLQALEQSPCMRAF</sequence>
<gene>
    <name evidence="1" type="ORF">HPP92_017274</name>
</gene>
<evidence type="ECO:0000313" key="1">
    <source>
        <dbReference type="EMBL" id="KAG0467946.1"/>
    </source>
</evidence>
<comment type="caution">
    <text evidence="1">The sequence shown here is derived from an EMBL/GenBank/DDBJ whole genome shotgun (WGS) entry which is preliminary data.</text>
</comment>
<dbReference type="EMBL" id="JADCNM010000009">
    <property type="protein sequence ID" value="KAG0467946.1"/>
    <property type="molecule type" value="Genomic_DNA"/>
</dbReference>
<name>A0A835Q7Q0_VANPL</name>
<proteinExistence type="predicted"/>
<reference evidence="1 2" key="1">
    <citation type="journal article" date="2020" name="Nat. Food">
        <title>A phased Vanilla planifolia genome enables genetic improvement of flavour and production.</title>
        <authorList>
            <person name="Hasing T."/>
            <person name="Tang H."/>
            <person name="Brym M."/>
            <person name="Khazi F."/>
            <person name="Huang T."/>
            <person name="Chambers A.H."/>
        </authorList>
    </citation>
    <scope>NUCLEOTIDE SEQUENCE [LARGE SCALE GENOMIC DNA]</scope>
    <source>
        <tissue evidence="1">Leaf</tissue>
    </source>
</reference>
<dbReference type="Proteomes" id="UP000639772">
    <property type="component" value="Chromosome 9"/>
</dbReference>
<evidence type="ECO:0000313" key="2">
    <source>
        <dbReference type="Proteomes" id="UP000639772"/>
    </source>
</evidence>
<organism evidence="1 2">
    <name type="scientific">Vanilla planifolia</name>
    <name type="common">Vanilla</name>
    <dbReference type="NCBI Taxonomy" id="51239"/>
    <lineage>
        <taxon>Eukaryota</taxon>
        <taxon>Viridiplantae</taxon>
        <taxon>Streptophyta</taxon>
        <taxon>Embryophyta</taxon>
        <taxon>Tracheophyta</taxon>
        <taxon>Spermatophyta</taxon>
        <taxon>Magnoliopsida</taxon>
        <taxon>Liliopsida</taxon>
        <taxon>Asparagales</taxon>
        <taxon>Orchidaceae</taxon>
        <taxon>Vanilloideae</taxon>
        <taxon>Vanilleae</taxon>
        <taxon>Vanilla</taxon>
    </lineage>
</organism>